<feature type="transmembrane region" description="Helical" evidence="5">
    <location>
        <begin position="100"/>
        <end position="122"/>
    </location>
</feature>
<name>A0A6A6UNH3_9PEZI</name>
<keyword evidence="3 5" id="KW-1133">Transmembrane helix</keyword>
<dbReference type="GO" id="GO:0005506">
    <property type="term" value="F:iron ion binding"/>
    <property type="evidence" value="ECO:0007669"/>
    <property type="project" value="InterPro"/>
</dbReference>
<evidence type="ECO:0000259" key="6">
    <source>
        <dbReference type="Pfam" id="PF04116"/>
    </source>
</evidence>
<dbReference type="InterPro" id="IPR006694">
    <property type="entry name" value="Fatty_acid_hydroxylase"/>
</dbReference>
<feature type="domain" description="Fatty acid hydroxylase" evidence="6">
    <location>
        <begin position="155"/>
        <end position="281"/>
    </location>
</feature>
<sequence length="336" mass="37354">MGAFISLPLTTMMAVPLFSSYTTSLNLLFFTLNWYILLLTHPPLVVELYGILIMRLLFFLIPALIFLAFDTGIPSVAVQIKAQGKYALPTFSARRRIGKVVVVSVFNTLLGVGLLVGLEVLSTKVLRWRTLLSVSKQLPMPWKAVQSIFWGLFNRGVLQYLIHRFVLHEGRSPVAKLHKSWQHSVASPFSLVAAYDHPLPYLLHHWIPLYVPAIFFRTHLLPFMVIEAIVSMEELLTYSGYSVLPSAILVKGMARRTDLHFLTKGKGNFAAFGAVDWISGTSVGGDVVDDLKAEWDKHDMDDKVQDGADKAGSLLDSVGLNMRKSGRKLKNGTASG</sequence>
<dbReference type="GO" id="GO:0008610">
    <property type="term" value="P:lipid biosynthetic process"/>
    <property type="evidence" value="ECO:0007669"/>
    <property type="project" value="InterPro"/>
</dbReference>
<reference evidence="7" key="1">
    <citation type="journal article" date="2020" name="Stud. Mycol.">
        <title>101 Dothideomycetes genomes: a test case for predicting lifestyles and emergence of pathogens.</title>
        <authorList>
            <person name="Haridas S."/>
            <person name="Albert R."/>
            <person name="Binder M."/>
            <person name="Bloem J."/>
            <person name="Labutti K."/>
            <person name="Salamov A."/>
            <person name="Andreopoulos B."/>
            <person name="Baker S."/>
            <person name="Barry K."/>
            <person name="Bills G."/>
            <person name="Bluhm B."/>
            <person name="Cannon C."/>
            <person name="Castanera R."/>
            <person name="Culley D."/>
            <person name="Daum C."/>
            <person name="Ezra D."/>
            <person name="Gonzalez J."/>
            <person name="Henrissat B."/>
            <person name="Kuo A."/>
            <person name="Liang C."/>
            <person name="Lipzen A."/>
            <person name="Lutzoni F."/>
            <person name="Magnuson J."/>
            <person name="Mondo S."/>
            <person name="Nolan M."/>
            <person name="Ohm R."/>
            <person name="Pangilinan J."/>
            <person name="Park H.-J."/>
            <person name="Ramirez L."/>
            <person name="Alfaro M."/>
            <person name="Sun H."/>
            <person name="Tritt A."/>
            <person name="Yoshinaga Y."/>
            <person name="Zwiers L.-H."/>
            <person name="Turgeon B."/>
            <person name="Goodwin S."/>
            <person name="Spatafora J."/>
            <person name="Crous P."/>
            <person name="Grigoriev I."/>
        </authorList>
    </citation>
    <scope>NUCLEOTIDE SEQUENCE</scope>
    <source>
        <strain evidence="7">CBS 115976</strain>
    </source>
</reference>
<proteinExistence type="predicted"/>
<dbReference type="OrthoDB" id="408954at2759"/>
<dbReference type="EMBL" id="MU004232">
    <property type="protein sequence ID" value="KAF2672454.1"/>
    <property type="molecule type" value="Genomic_DNA"/>
</dbReference>
<keyword evidence="2 5" id="KW-0812">Transmembrane</keyword>
<keyword evidence="4 5" id="KW-0472">Membrane</keyword>
<evidence type="ECO:0000313" key="8">
    <source>
        <dbReference type="Proteomes" id="UP000799302"/>
    </source>
</evidence>
<evidence type="ECO:0000256" key="5">
    <source>
        <dbReference type="SAM" id="Phobius"/>
    </source>
</evidence>
<dbReference type="Proteomes" id="UP000799302">
    <property type="component" value="Unassembled WGS sequence"/>
</dbReference>
<evidence type="ECO:0000256" key="1">
    <source>
        <dbReference type="ARBA" id="ARBA00004370"/>
    </source>
</evidence>
<dbReference type="PANTHER" id="PTHR11863">
    <property type="entry name" value="STEROL DESATURASE"/>
    <property type="match status" value="1"/>
</dbReference>
<organism evidence="7 8">
    <name type="scientific">Microthyrium microscopicum</name>
    <dbReference type="NCBI Taxonomy" id="703497"/>
    <lineage>
        <taxon>Eukaryota</taxon>
        <taxon>Fungi</taxon>
        <taxon>Dikarya</taxon>
        <taxon>Ascomycota</taxon>
        <taxon>Pezizomycotina</taxon>
        <taxon>Dothideomycetes</taxon>
        <taxon>Dothideomycetes incertae sedis</taxon>
        <taxon>Microthyriales</taxon>
        <taxon>Microthyriaceae</taxon>
        <taxon>Microthyrium</taxon>
    </lineage>
</organism>
<evidence type="ECO:0000256" key="3">
    <source>
        <dbReference type="ARBA" id="ARBA00022989"/>
    </source>
</evidence>
<keyword evidence="8" id="KW-1185">Reference proteome</keyword>
<evidence type="ECO:0000256" key="4">
    <source>
        <dbReference type="ARBA" id="ARBA00023136"/>
    </source>
</evidence>
<gene>
    <name evidence="7" type="ORF">BT63DRAFT_422912</name>
</gene>
<accession>A0A6A6UNH3</accession>
<dbReference type="AlphaFoldDB" id="A0A6A6UNH3"/>
<feature type="transmembrane region" description="Helical" evidence="5">
    <location>
        <begin position="12"/>
        <end position="36"/>
    </location>
</feature>
<dbReference type="InterPro" id="IPR050307">
    <property type="entry name" value="Sterol_Desaturase_Related"/>
</dbReference>
<comment type="subcellular location">
    <subcellularLocation>
        <location evidence="1">Membrane</location>
    </subcellularLocation>
</comment>
<dbReference type="GO" id="GO:0016491">
    <property type="term" value="F:oxidoreductase activity"/>
    <property type="evidence" value="ECO:0007669"/>
    <property type="project" value="InterPro"/>
</dbReference>
<evidence type="ECO:0000256" key="2">
    <source>
        <dbReference type="ARBA" id="ARBA00022692"/>
    </source>
</evidence>
<protein>
    <submittedName>
        <fullName evidence="7">Sterol desaturase family</fullName>
    </submittedName>
</protein>
<evidence type="ECO:0000313" key="7">
    <source>
        <dbReference type="EMBL" id="KAF2672454.1"/>
    </source>
</evidence>
<feature type="transmembrane region" description="Helical" evidence="5">
    <location>
        <begin position="48"/>
        <end position="69"/>
    </location>
</feature>
<dbReference type="GO" id="GO:0016020">
    <property type="term" value="C:membrane"/>
    <property type="evidence" value="ECO:0007669"/>
    <property type="project" value="UniProtKB-SubCell"/>
</dbReference>
<dbReference type="Pfam" id="PF04116">
    <property type="entry name" value="FA_hydroxylase"/>
    <property type="match status" value="1"/>
</dbReference>